<dbReference type="AlphaFoldDB" id="A0A1E7ZDU3"/>
<dbReference type="GO" id="GO:0009396">
    <property type="term" value="P:folic acid-containing compound biosynthetic process"/>
    <property type="evidence" value="ECO:0007669"/>
    <property type="project" value="InterPro"/>
</dbReference>
<dbReference type="InterPro" id="IPR005802">
    <property type="entry name" value="ADC_synth_comp_1"/>
</dbReference>
<dbReference type="InterPro" id="IPR006805">
    <property type="entry name" value="Anth_synth_I_N"/>
</dbReference>
<dbReference type="Pfam" id="PF00425">
    <property type="entry name" value="Chorismate_bind"/>
    <property type="match status" value="1"/>
</dbReference>
<dbReference type="EC" id="2.6.1.85" evidence="1"/>
<dbReference type="InterPro" id="IPR005801">
    <property type="entry name" value="ADC_synthase"/>
</dbReference>
<comment type="caution">
    <text evidence="5">The sequence shown here is derived from an EMBL/GenBank/DDBJ whole genome shotgun (WGS) entry which is preliminary data.</text>
</comment>
<dbReference type="NCBIfam" id="TIGR00553">
    <property type="entry name" value="pabB"/>
    <property type="match status" value="1"/>
</dbReference>
<evidence type="ECO:0000256" key="2">
    <source>
        <dbReference type="ARBA" id="ARBA00022679"/>
    </source>
</evidence>
<organism evidence="5 6">
    <name type="scientific">Alteromonas confluentis</name>
    <dbReference type="NCBI Taxonomy" id="1656094"/>
    <lineage>
        <taxon>Bacteria</taxon>
        <taxon>Pseudomonadati</taxon>
        <taxon>Pseudomonadota</taxon>
        <taxon>Gammaproteobacteria</taxon>
        <taxon>Alteromonadales</taxon>
        <taxon>Alteromonadaceae</taxon>
        <taxon>Alteromonas/Salinimonas group</taxon>
        <taxon>Alteromonas</taxon>
    </lineage>
</organism>
<dbReference type="GO" id="GO:0000162">
    <property type="term" value="P:L-tryptophan biosynthetic process"/>
    <property type="evidence" value="ECO:0007669"/>
    <property type="project" value="TreeGrafter"/>
</dbReference>
<dbReference type="PANTHER" id="PTHR11236">
    <property type="entry name" value="AMINOBENZOATE/ANTHRANILATE SYNTHASE"/>
    <property type="match status" value="1"/>
</dbReference>
<accession>A0A1E7ZDU3</accession>
<evidence type="ECO:0000313" key="5">
    <source>
        <dbReference type="EMBL" id="OFC71683.1"/>
    </source>
</evidence>
<dbReference type="GO" id="GO:0046820">
    <property type="term" value="F:4-amino-4-deoxychorismate synthase activity"/>
    <property type="evidence" value="ECO:0007669"/>
    <property type="project" value="UniProtKB-EC"/>
</dbReference>
<dbReference type="PRINTS" id="PR00095">
    <property type="entry name" value="ANTSNTHASEI"/>
</dbReference>
<name>A0A1E7ZDU3_9ALTE</name>
<dbReference type="STRING" id="1656094.BFC18_05865"/>
<dbReference type="PANTHER" id="PTHR11236:SF50">
    <property type="entry name" value="AMINODEOXYCHORISMATE SYNTHASE COMPONENT 1"/>
    <property type="match status" value="1"/>
</dbReference>
<keyword evidence="2" id="KW-0808">Transferase</keyword>
<feature type="domain" description="Chorismate-utilising enzyme C-terminal" evidence="3">
    <location>
        <begin position="206"/>
        <end position="459"/>
    </location>
</feature>
<dbReference type="OrthoDB" id="9803598at2"/>
<gene>
    <name evidence="5" type="ORF">BFC18_05865</name>
</gene>
<dbReference type="InterPro" id="IPR015890">
    <property type="entry name" value="Chorismate_C"/>
</dbReference>
<evidence type="ECO:0000256" key="1">
    <source>
        <dbReference type="ARBA" id="ARBA00013139"/>
    </source>
</evidence>
<dbReference type="InterPro" id="IPR019999">
    <property type="entry name" value="Anth_synth_I-like"/>
</dbReference>
<evidence type="ECO:0000259" key="3">
    <source>
        <dbReference type="Pfam" id="PF00425"/>
    </source>
</evidence>
<sequence>MSHNLYKPSSNTLFISEIDTTEPFTQLFERVQHLPYAMLFDTSGGNTAFGRYNIMLWAPSVVVESRHGKTRVTISNTGQCTESSEAPLKVLDNLQRAALSAISIDTNVPTTDIQALPFLIGSAGLAGYDLGRYYEVLPENACDEYVCPDLAVGLFEQSVIEDTATGKRYFCRLCNIEAPDFPVVDALDDEAESFRLTSNWQSNLTQQQYVSALHQIHEYLLAGDCYQVNMAQRFKASYIGNEWQAYQTLSAANKAPFSAFFRLPESTVISISPERFLSVREGKVETKPIKGTRPRFTDAKQDKASADALLAAEKDRAENLMIVDLLRNDLSKHCKPGTVEVPALFALESYEAVHHMVSTVTGELNDDASPLDLLAGAFPGGSITGAPKIRAMEIIDELEPHRRNVYCGSIFYLGFRQDMDSSILIRTLLAEQGNLYCWAGGGIVVDSQPDEEYQETLDKVSRILPTLKQFMR</sequence>
<dbReference type="EMBL" id="MDHN01000010">
    <property type="protein sequence ID" value="OFC71683.1"/>
    <property type="molecule type" value="Genomic_DNA"/>
</dbReference>
<dbReference type="RefSeq" id="WP_070124023.1">
    <property type="nucleotide sequence ID" value="NZ_MDHN01000010.1"/>
</dbReference>
<feature type="domain" description="Anthranilate synthase component I N-terminal" evidence="4">
    <location>
        <begin position="24"/>
        <end position="165"/>
    </location>
</feature>
<dbReference type="Proteomes" id="UP000175691">
    <property type="component" value="Unassembled WGS sequence"/>
</dbReference>
<dbReference type="Gene3D" id="3.60.120.10">
    <property type="entry name" value="Anthranilate synthase"/>
    <property type="match status" value="1"/>
</dbReference>
<reference evidence="5 6" key="1">
    <citation type="submission" date="2016-08" db="EMBL/GenBank/DDBJ databases">
        <authorList>
            <person name="Seilhamer J.J."/>
        </authorList>
    </citation>
    <scope>NUCLEOTIDE SEQUENCE [LARGE SCALE GENOMIC DNA]</scope>
    <source>
        <strain evidence="5 6">KCTC 42603</strain>
    </source>
</reference>
<dbReference type="Pfam" id="PF04715">
    <property type="entry name" value="Anth_synt_I_N"/>
    <property type="match status" value="1"/>
</dbReference>
<evidence type="ECO:0000313" key="6">
    <source>
        <dbReference type="Proteomes" id="UP000175691"/>
    </source>
</evidence>
<proteinExistence type="predicted"/>
<dbReference type="SUPFAM" id="SSF56322">
    <property type="entry name" value="ADC synthase"/>
    <property type="match status" value="1"/>
</dbReference>
<evidence type="ECO:0000259" key="4">
    <source>
        <dbReference type="Pfam" id="PF04715"/>
    </source>
</evidence>
<protein>
    <recommendedName>
        <fullName evidence="1">aminodeoxychorismate synthase</fullName>
        <ecNumber evidence="1">2.6.1.85</ecNumber>
    </recommendedName>
</protein>
<keyword evidence="6" id="KW-1185">Reference proteome</keyword>